<keyword evidence="4 6" id="KW-0371">Homeobox</keyword>
<keyword evidence="3 6" id="KW-0238">DNA-binding</keyword>
<dbReference type="GeneID" id="108742050"/>
<dbReference type="Gene3D" id="1.10.10.60">
    <property type="entry name" value="Homeodomain-like"/>
    <property type="match status" value="1"/>
</dbReference>
<dbReference type="OrthoDB" id="6159439at2759"/>
<protein>
    <submittedName>
        <fullName evidence="11">Homeobox protein CDX-1-like isoform X1</fullName>
    </submittedName>
</protein>
<feature type="compositionally biased region" description="Low complexity" evidence="8">
    <location>
        <begin position="39"/>
        <end position="53"/>
    </location>
</feature>
<dbReference type="PANTHER" id="PTHR24332:SF9">
    <property type="entry name" value="HOMEOTIC PROTEIN CAUDAL"/>
    <property type="match status" value="1"/>
</dbReference>
<dbReference type="KEGG" id="apln:108742050"/>
<organism evidence="10 11">
    <name type="scientific">Agrilus planipennis</name>
    <name type="common">Emerald ash borer</name>
    <name type="synonym">Agrilus marcopoli</name>
    <dbReference type="NCBI Taxonomy" id="224129"/>
    <lineage>
        <taxon>Eukaryota</taxon>
        <taxon>Metazoa</taxon>
        <taxon>Ecdysozoa</taxon>
        <taxon>Arthropoda</taxon>
        <taxon>Hexapoda</taxon>
        <taxon>Insecta</taxon>
        <taxon>Pterygota</taxon>
        <taxon>Neoptera</taxon>
        <taxon>Endopterygota</taxon>
        <taxon>Coleoptera</taxon>
        <taxon>Polyphaga</taxon>
        <taxon>Elateriformia</taxon>
        <taxon>Buprestoidea</taxon>
        <taxon>Buprestidae</taxon>
        <taxon>Agrilinae</taxon>
        <taxon>Agrilus</taxon>
    </lineage>
</organism>
<evidence type="ECO:0000256" key="7">
    <source>
        <dbReference type="RuleBase" id="RU000682"/>
    </source>
</evidence>
<dbReference type="InterPro" id="IPR020479">
    <property type="entry name" value="HD_metazoa"/>
</dbReference>
<dbReference type="InterPro" id="IPR009057">
    <property type="entry name" value="Homeodomain-like_sf"/>
</dbReference>
<name>A0A1W4X988_AGRPL</name>
<evidence type="ECO:0000313" key="10">
    <source>
        <dbReference type="Proteomes" id="UP000192223"/>
    </source>
</evidence>
<dbReference type="SUPFAM" id="SSF46689">
    <property type="entry name" value="Homeodomain-like"/>
    <property type="match status" value="1"/>
</dbReference>
<dbReference type="InParanoid" id="A0A1W4X988"/>
<dbReference type="GO" id="GO:0000981">
    <property type="term" value="F:DNA-binding transcription factor activity, RNA polymerase II-specific"/>
    <property type="evidence" value="ECO:0007669"/>
    <property type="project" value="InterPro"/>
</dbReference>
<evidence type="ECO:0000313" key="11">
    <source>
        <dbReference type="RefSeq" id="XP_018332599.1"/>
    </source>
</evidence>
<dbReference type="GO" id="GO:0030154">
    <property type="term" value="P:cell differentiation"/>
    <property type="evidence" value="ECO:0007669"/>
    <property type="project" value="TreeGrafter"/>
</dbReference>
<dbReference type="CDD" id="cd00086">
    <property type="entry name" value="homeodomain"/>
    <property type="match status" value="1"/>
</dbReference>
<dbReference type="InterPro" id="IPR001356">
    <property type="entry name" value="HD"/>
</dbReference>
<dbReference type="GO" id="GO:0000977">
    <property type="term" value="F:RNA polymerase II transcription regulatory region sequence-specific DNA binding"/>
    <property type="evidence" value="ECO:0007669"/>
    <property type="project" value="TreeGrafter"/>
</dbReference>
<dbReference type="Proteomes" id="UP000192223">
    <property type="component" value="Unplaced"/>
</dbReference>
<feature type="DNA-binding region" description="Homeobox" evidence="6">
    <location>
        <begin position="161"/>
        <end position="221"/>
    </location>
</feature>
<dbReference type="SMART" id="SM00389">
    <property type="entry name" value="HOX"/>
    <property type="match status" value="1"/>
</dbReference>
<evidence type="ECO:0000256" key="2">
    <source>
        <dbReference type="ARBA" id="ARBA00010341"/>
    </source>
</evidence>
<evidence type="ECO:0000256" key="4">
    <source>
        <dbReference type="ARBA" id="ARBA00023155"/>
    </source>
</evidence>
<feature type="region of interest" description="Disordered" evidence="8">
    <location>
        <begin position="39"/>
        <end position="58"/>
    </location>
</feature>
<evidence type="ECO:0000256" key="6">
    <source>
        <dbReference type="PROSITE-ProRule" id="PRU00108"/>
    </source>
</evidence>
<reference evidence="11" key="1">
    <citation type="submission" date="2025-08" db="UniProtKB">
        <authorList>
            <consortium name="RefSeq"/>
        </authorList>
    </citation>
    <scope>IDENTIFICATION</scope>
    <source>
        <tissue evidence="11">Entire body</tissue>
    </source>
</reference>
<sequence length="275" mass="31351">MVSYFNPTAMFRHQQALAAQNAQFHHGSSPMPTWYAGGYHHQGGPPQHPGGAPTPSYCMQDEQQMWHHPTPHHSIFQQEYSEVIHSGMPSLHHQQVLDPESQLPSPPITVSGSDMSSPGAGNGNGNVSPPSSRPPPARSPYEWIKKPSYQSQPNPGKTRTKDKYRVVYTDHQRLELEKEFTFNNKYITIRRKSELAAALGLSERQVKIWFQNRRAKERKQVKKRMEEARQKDTMDPLHLDQDAINQIQHQHHARPFKTEIVHDVLPSPVPAVHLV</sequence>
<accession>A0A1W4X988</accession>
<dbReference type="InterPro" id="IPR047152">
    <property type="entry name" value="Caudal_homeobox"/>
</dbReference>
<comment type="subcellular location">
    <subcellularLocation>
        <location evidence="1 6 7">Nucleus</location>
    </subcellularLocation>
</comment>
<dbReference type="PANTHER" id="PTHR24332">
    <property type="entry name" value="HOMEOBOX PROTEIN CDX"/>
    <property type="match status" value="1"/>
</dbReference>
<evidence type="ECO:0000256" key="1">
    <source>
        <dbReference type="ARBA" id="ARBA00004123"/>
    </source>
</evidence>
<gene>
    <name evidence="11" type="primary">LOC108742050</name>
</gene>
<feature type="compositionally biased region" description="Polar residues" evidence="8">
    <location>
        <begin position="148"/>
        <end position="157"/>
    </location>
</feature>
<keyword evidence="5 6" id="KW-0539">Nucleus</keyword>
<dbReference type="InterPro" id="IPR017970">
    <property type="entry name" value="Homeobox_CS"/>
</dbReference>
<dbReference type="PRINTS" id="PR00024">
    <property type="entry name" value="HOMEOBOX"/>
</dbReference>
<keyword evidence="10" id="KW-1185">Reference proteome</keyword>
<dbReference type="InterPro" id="IPR000047">
    <property type="entry name" value="HTH_motif"/>
</dbReference>
<dbReference type="FunFam" id="1.10.10.60:FF:000089">
    <property type="entry name" value="Caudal type homeobox 4"/>
    <property type="match status" value="1"/>
</dbReference>
<dbReference type="AlphaFoldDB" id="A0A1W4X988"/>
<dbReference type="CTD" id="790"/>
<dbReference type="RefSeq" id="XP_018332599.1">
    <property type="nucleotide sequence ID" value="XM_018477097.2"/>
</dbReference>
<dbReference type="GO" id="GO:0005634">
    <property type="term" value="C:nucleus"/>
    <property type="evidence" value="ECO:0007669"/>
    <property type="project" value="UniProtKB-SubCell"/>
</dbReference>
<evidence type="ECO:0000256" key="3">
    <source>
        <dbReference type="ARBA" id="ARBA00023125"/>
    </source>
</evidence>
<comment type="similarity">
    <text evidence="2">Belongs to the Caudal homeobox family.</text>
</comment>
<dbReference type="PRINTS" id="PR00031">
    <property type="entry name" value="HTHREPRESSR"/>
</dbReference>
<dbReference type="PROSITE" id="PS50071">
    <property type="entry name" value="HOMEOBOX_2"/>
    <property type="match status" value="1"/>
</dbReference>
<evidence type="ECO:0000256" key="8">
    <source>
        <dbReference type="SAM" id="MobiDB-lite"/>
    </source>
</evidence>
<dbReference type="GO" id="GO:0009948">
    <property type="term" value="P:anterior/posterior axis specification"/>
    <property type="evidence" value="ECO:0007669"/>
    <property type="project" value="TreeGrafter"/>
</dbReference>
<dbReference type="STRING" id="224129.A0A1W4X988"/>
<feature type="region of interest" description="Disordered" evidence="8">
    <location>
        <begin position="95"/>
        <end position="162"/>
    </location>
</feature>
<dbReference type="GO" id="GO:0009887">
    <property type="term" value="P:animal organ morphogenesis"/>
    <property type="evidence" value="ECO:0007669"/>
    <property type="project" value="TreeGrafter"/>
</dbReference>
<evidence type="ECO:0000259" key="9">
    <source>
        <dbReference type="PROSITE" id="PS50071"/>
    </source>
</evidence>
<feature type="domain" description="Homeobox" evidence="9">
    <location>
        <begin position="159"/>
        <end position="220"/>
    </location>
</feature>
<evidence type="ECO:0000256" key="5">
    <source>
        <dbReference type="ARBA" id="ARBA00023242"/>
    </source>
</evidence>
<proteinExistence type="inferred from homology"/>
<dbReference type="PROSITE" id="PS00027">
    <property type="entry name" value="HOMEOBOX_1"/>
    <property type="match status" value="1"/>
</dbReference>
<dbReference type="Pfam" id="PF00046">
    <property type="entry name" value="Homeodomain"/>
    <property type="match status" value="1"/>
</dbReference>